<evidence type="ECO:0000256" key="3">
    <source>
        <dbReference type="ARBA" id="ARBA00023125"/>
    </source>
</evidence>
<gene>
    <name evidence="8" type="ORF">GCM10022394_07760</name>
</gene>
<dbReference type="NCBIfam" id="TIGR02249">
    <property type="entry name" value="integrase_gron"/>
    <property type="match status" value="1"/>
</dbReference>
<name>A0ABP6VBM3_9GAMM</name>
<dbReference type="InterPro" id="IPR050090">
    <property type="entry name" value="Tyrosine_recombinase_XerCD"/>
</dbReference>
<dbReference type="Gene3D" id="1.10.150.130">
    <property type="match status" value="1"/>
</dbReference>
<dbReference type="InterPro" id="IPR011010">
    <property type="entry name" value="DNA_brk_join_enz"/>
</dbReference>
<dbReference type="PANTHER" id="PTHR30349">
    <property type="entry name" value="PHAGE INTEGRASE-RELATED"/>
    <property type="match status" value="1"/>
</dbReference>
<proteinExistence type="inferred from homology"/>
<protein>
    <submittedName>
        <fullName evidence="8">Integron integrase</fullName>
    </submittedName>
</protein>
<dbReference type="InterPro" id="IPR004107">
    <property type="entry name" value="Integrase_SAM-like_N"/>
</dbReference>
<feature type="domain" description="Core-binding (CB)" evidence="7">
    <location>
        <begin position="1"/>
        <end position="84"/>
    </location>
</feature>
<keyword evidence="3 5" id="KW-0238">DNA-binding</keyword>
<dbReference type="Pfam" id="PF13495">
    <property type="entry name" value="Phage_int_SAM_4"/>
    <property type="match status" value="1"/>
</dbReference>
<dbReference type="PROSITE" id="PS51900">
    <property type="entry name" value="CB"/>
    <property type="match status" value="1"/>
</dbReference>
<dbReference type="RefSeq" id="WP_344954937.1">
    <property type="nucleotide sequence ID" value="NZ_BAABCX010000001.1"/>
</dbReference>
<keyword evidence="2" id="KW-0229">DNA integration</keyword>
<reference evidence="9" key="1">
    <citation type="journal article" date="2019" name="Int. J. Syst. Evol. Microbiol.">
        <title>The Global Catalogue of Microorganisms (GCM) 10K type strain sequencing project: providing services to taxonomists for standard genome sequencing and annotation.</title>
        <authorList>
            <consortium name="The Broad Institute Genomics Platform"/>
            <consortium name="The Broad Institute Genome Sequencing Center for Infectious Disease"/>
            <person name="Wu L."/>
            <person name="Ma J."/>
        </authorList>
    </citation>
    <scope>NUCLEOTIDE SEQUENCE [LARGE SCALE GENOMIC DNA]</scope>
    <source>
        <strain evidence="9">JCM 17110</strain>
    </source>
</reference>
<dbReference type="InterPro" id="IPR011946">
    <property type="entry name" value="Integrase_integron-type"/>
</dbReference>
<dbReference type="InterPro" id="IPR010998">
    <property type="entry name" value="Integrase_recombinase_N"/>
</dbReference>
<dbReference type="PANTHER" id="PTHR30349:SF64">
    <property type="entry name" value="PROPHAGE INTEGRASE INTD-RELATED"/>
    <property type="match status" value="1"/>
</dbReference>
<dbReference type="InterPro" id="IPR013762">
    <property type="entry name" value="Integrase-like_cat_sf"/>
</dbReference>
<evidence type="ECO:0000313" key="9">
    <source>
        <dbReference type="Proteomes" id="UP001500795"/>
    </source>
</evidence>
<comment type="caution">
    <text evidence="8">The sequence shown here is derived from an EMBL/GenBank/DDBJ whole genome shotgun (WGS) entry which is preliminary data.</text>
</comment>
<evidence type="ECO:0000259" key="7">
    <source>
        <dbReference type="PROSITE" id="PS51900"/>
    </source>
</evidence>
<dbReference type="Gene3D" id="1.10.443.10">
    <property type="entry name" value="Intergrase catalytic core"/>
    <property type="match status" value="1"/>
</dbReference>
<dbReference type="InterPro" id="IPR044068">
    <property type="entry name" value="CB"/>
</dbReference>
<dbReference type="Proteomes" id="UP001500795">
    <property type="component" value="Unassembled WGS sequence"/>
</dbReference>
<dbReference type="SUPFAM" id="SSF56349">
    <property type="entry name" value="DNA breaking-rejoining enzymes"/>
    <property type="match status" value="1"/>
</dbReference>
<dbReference type="InterPro" id="IPR002104">
    <property type="entry name" value="Integrase_catalytic"/>
</dbReference>
<evidence type="ECO:0000256" key="4">
    <source>
        <dbReference type="ARBA" id="ARBA00023172"/>
    </source>
</evidence>
<evidence type="ECO:0000259" key="6">
    <source>
        <dbReference type="PROSITE" id="PS51898"/>
    </source>
</evidence>
<keyword evidence="4" id="KW-0233">DNA recombination</keyword>
<keyword evidence="9" id="KW-1185">Reference proteome</keyword>
<organism evidence="8 9">
    <name type="scientific">Zobellella aerophila</name>
    <dbReference type="NCBI Taxonomy" id="870480"/>
    <lineage>
        <taxon>Bacteria</taxon>
        <taxon>Pseudomonadati</taxon>
        <taxon>Pseudomonadota</taxon>
        <taxon>Gammaproteobacteria</taxon>
        <taxon>Aeromonadales</taxon>
        <taxon>Aeromonadaceae</taxon>
        <taxon>Zobellella</taxon>
    </lineage>
</organism>
<accession>A0ABP6VBM3</accession>
<dbReference type="Pfam" id="PF00589">
    <property type="entry name" value="Phage_integrase"/>
    <property type="match status" value="1"/>
</dbReference>
<evidence type="ECO:0000256" key="5">
    <source>
        <dbReference type="PROSITE-ProRule" id="PRU01248"/>
    </source>
</evidence>
<evidence type="ECO:0000313" key="8">
    <source>
        <dbReference type="EMBL" id="GAA3530927.1"/>
    </source>
</evidence>
<evidence type="ECO:0000256" key="2">
    <source>
        <dbReference type="ARBA" id="ARBA00022908"/>
    </source>
</evidence>
<dbReference type="PROSITE" id="PS51898">
    <property type="entry name" value="TYR_RECOMBINASE"/>
    <property type="match status" value="1"/>
</dbReference>
<evidence type="ECO:0000256" key="1">
    <source>
        <dbReference type="ARBA" id="ARBA00008857"/>
    </source>
</evidence>
<sequence length="321" mass="36761">MGSSPFLNQVRQELRLRGYSLRTEKTYLQWIKRYIRFHHLTHPEKMGAPEVRAFLSWLANKQHVAINTQKTALNALAFLYHKVLAIELGELGFQHAKQHRRLPVVLTREEVRLILEQLDKHHRLVFSLLYGSGLRITECLRLRIQDVGFNDGSITVRNGKGNKDRKTVLSRNLHPALHAQIEQSLAIQQEDNKRGYGPSLPGALGKKYPNAFRHSAWMFLFPSVSLCMHPVTGVICRHHLHDSVPRKALKAAVIKSGIRHKRINCHTFRHSFATHLLEAGRDIRTVQELLGHSDVRTTQIYTHVIGQHFAGTCSPLDNFFG</sequence>
<comment type="similarity">
    <text evidence="1">Belongs to the 'phage' integrase family.</text>
</comment>
<feature type="domain" description="Tyr recombinase" evidence="6">
    <location>
        <begin position="101"/>
        <end position="314"/>
    </location>
</feature>
<dbReference type="EMBL" id="BAABCX010000001">
    <property type="protein sequence ID" value="GAA3530927.1"/>
    <property type="molecule type" value="Genomic_DNA"/>
</dbReference>